<proteinExistence type="predicted"/>
<evidence type="ECO:0000256" key="1">
    <source>
        <dbReference type="ARBA" id="ARBA00004328"/>
    </source>
</evidence>
<dbReference type="InterPro" id="IPR054612">
    <property type="entry name" value="Phage_capsid-like_C"/>
</dbReference>
<dbReference type="SUPFAM" id="SSF56563">
    <property type="entry name" value="Major capsid protein gp5"/>
    <property type="match status" value="1"/>
</dbReference>
<evidence type="ECO:0000313" key="4">
    <source>
        <dbReference type="Proteomes" id="UP001549047"/>
    </source>
</evidence>
<gene>
    <name evidence="3" type="ORF">ABID16_001578</name>
</gene>
<organism evidence="3 4">
    <name type="scientific">Rhizobium aquaticum</name>
    <dbReference type="NCBI Taxonomy" id="1549636"/>
    <lineage>
        <taxon>Bacteria</taxon>
        <taxon>Pseudomonadati</taxon>
        <taxon>Pseudomonadota</taxon>
        <taxon>Alphaproteobacteria</taxon>
        <taxon>Hyphomicrobiales</taxon>
        <taxon>Rhizobiaceae</taxon>
        <taxon>Rhizobium/Agrobacterium group</taxon>
        <taxon>Rhizobium</taxon>
    </lineage>
</organism>
<accession>A0ABV2IXQ2</accession>
<evidence type="ECO:0000313" key="3">
    <source>
        <dbReference type="EMBL" id="MET3613273.1"/>
    </source>
</evidence>
<sequence>MTHETLTTAPEIKAAPDDVNAAFDTFMEGFEAFKETNDRRLAEMEKKQVADALTVEKLGRIDKAMDEQKKLLDRLALKGARPPLGRPGVSAAEALEHKAAFEAYIRRGDEANLRSIEAKAMAIGTGADGGYTVTPELDAEIGRRLSVVSPIRALATVRQVSTAVLKKPFATSGMATGWAGETAARPQTASAQLAELAFPVMELYAMPAATQALLDDSAVDIEAWISSEIEIVFAEQEGAAFVNGDGVTQPSGFLTATKVADASWSWGKLGYVATGVAGGFASSGPSDVLIDTVYALKAGYRQNATVVMNRKTQNQIRRFKDANGNYLWLPPTGPGQPASLMGYPVVEAEDMPNIGADSFAIAIGDFRAGYLVVDRLGVRVLRDPYSAKPYVLFYTTKRVGGGIQNFEAIKLVKFGTA</sequence>
<protein>
    <submittedName>
        <fullName evidence="3">HK97 family phage major capsid protein</fullName>
    </submittedName>
</protein>
<evidence type="ECO:0000259" key="2">
    <source>
        <dbReference type="Pfam" id="PF05065"/>
    </source>
</evidence>
<dbReference type="Gene3D" id="3.30.2400.10">
    <property type="entry name" value="Major capsid protein gp5"/>
    <property type="match status" value="1"/>
</dbReference>
<dbReference type="Gene3D" id="3.30.2320.10">
    <property type="entry name" value="hypothetical protein PF0899 domain"/>
    <property type="match status" value="1"/>
</dbReference>
<comment type="caution">
    <text evidence="3">The sequence shown here is derived from an EMBL/GenBank/DDBJ whole genome shotgun (WGS) entry which is preliminary data.</text>
</comment>
<dbReference type="Pfam" id="PF05065">
    <property type="entry name" value="Phage_capsid"/>
    <property type="match status" value="1"/>
</dbReference>
<feature type="domain" description="Phage capsid-like C-terminal" evidence="2">
    <location>
        <begin position="129"/>
        <end position="414"/>
    </location>
</feature>
<keyword evidence="4" id="KW-1185">Reference proteome</keyword>
<name>A0ABV2IXQ2_9HYPH</name>
<dbReference type="InterPro" id="IPR024455">
    <property type="entry name" value="Phage_capsid"/>
</dbReference>
<reference evidence="3 4" key="1">
    <citation type="submission" date="2024-06" db="EMBL/GenBank/DDBJ databases">
        <title>Genomic Encyclopedia of Type Strains, Phase IV (KMG-IV): sequencing the most valuable type-strain genomes for metagenomic binning, comparative biology and taxonomic classification.</title>
        <authorList>
            <person name="Goeker M."/>
        </authorList>
    </citation>
    <scope>NUCLEOTIDE SEQUENCE [LARGE SCALE GENOMIC DNA]</scope>
    <source>
        <strain evidence="3 4">DSM 29780</strain>
    </source>
</reference>
<comment type="subcellular location">
    <subcellularLocation>
        <location evidence="1">Virion</location>
    </subcellularLocation>
</comment>
<dbReference type="EMBL" id="JBEPMB010000001">
    <property type="protein sequence ID" value="MET3613273.1"/>
    <property type="molecule type" value="Genomic_DNA"/>
</dbReference>
<dbReference type="Proteomes" id="UP001549047">
    <property type="component" value="Unassembled WGS sequence"/>
</dbReference>
<dbReference type="NCBIfam" id="TIGR01554">
    <property type="entry name" value="major_cap_HK97"/>
    <property type="match status" value="1"/>
</dbReference>